<proteinExistence type="predicted"/>
<evidence type="ECO:0000313" key="2">
    <source>
        <dbReference type="EMBL" id="ATZ58614.1"/>
    </source>
</evidence>
<dbReference type="OrthoDB" id="203279at2759"/>
<reference evidence="2" key="4">
    <citation type="submission" date="2017-12" db="EMBL/GenBank/DDBJ databases">
        <authorList>
            <person name="van Kan J."/>
        </authorList>
    </citation>
    <scope>NUCLEOTIDE SEQUENCE</scope>
    <source>
        <strain evidence="2">B05.10</strain>
    </source>
</reference>
<reference evidence="2 3" key="3">
    <citation type="journal article" date="2017" name="Mol. Plant Pathol.">
        <title>A gapless genome sequence of the fungus Botrytis cinerea.</title>
        <authorList>
            <person name="Van Kan J.A."/>
            <person name="Stassen J.H."/>
            <person name="Mosbach A."/>
            <person name="Van Der Lee T.A."/>
            <person name="Faino L."/>
            <person name="Farmer A.D."/>
            <person name="Papasotiriou D.G."/>
            <person name="Zhou S."/>
            <person name="Seidl M.F."/>
            <person name="Cottam E."/>
            <person name="Edel D."/>
            <person name="Hahn M."/>
            <person name="Schwartz D.C."/>
            <person name="Dietrich R.A."/>
            <person name="Widdison S."/>
            <person name="Scalliet G."/>
        </authorList>
    </citation>
    <scope>NUCLEOTIDE SEQUENCE [LARGE SCALE GENOMIC DNA]</scope>
    <source>
        <strain evidence="2 3">B05.10</strain>
    </source>
</reference>
<dbReference type="Proteomes" id="UP000001798">
    <property type="component" value="Chromosome 16"/>
</dbReference>
<keyword evidence="3" id="KW-1185">Reference proteome</keyword>
<reference evidence="2 3" key="2">
    <citation type="journal article" date="2012" name="Eukaryot. Cell">
        <title>Genome update of Botrytis cinerea strains B05.10 and T4.</title>
        <authorList>
            <person name="Staats M."/>
            <person name="van Kan J.A."/>
        </authorList>
    </citation>
    <scope>NUCLEOTIDE SEQUENCE [LARGE SCALE GENOMIC DNA]</scope>
    <source>
        <strain evidence="2 3">B05.10</strain>
    </source>
</reference>
<dbReference type="RefSeq" id="XP_024553904.1">
    <property type="nucleotide sequence ID" value="XM_024698086.1"/>
</dbReference>
<evidence type="ECO:0000256" key="1">
    <source>
        <dbReference type="SAM" id="MobiDB-lite"/>
    </source>
</evidence>
<sequence length="60" mass="6843">MEGTQQTTAALIGKLLLFISNSHDFTTINFRLDHQYNHDLDSDQNEFDHTANAARNQHVS</sequence>
<organism evidence="2 3">
    <name type="scientific">Botryotinia fuckeliana (strain B05.10)</name>
    <name type="common">Noble rot fungus</name>
    <name type="synonym">Botrytis cinerea</name>
    <dbReference type="NCBI Taxonomy" id="332648"/>
    <lineage>
        <taxon>Eukaryota</taxon>
        <taxon>Fungi</taxon>
        <taxon>Dikarya</taxon>
        <taxon>Ascomycota</taxon>
        <taxon>Pezizomycotina</taxon>
        <taxon>Leotiomycetes</taxon>
        <taxon>Helotiales</taxon>
        <taxon>Sclerotiniaceae</taxon>
        <taxon>Botrytis</taxon>
    </lineage>
</organism>
<dbReference type="RefSeq" id="XP_024553906.1">
    <property type="nucleotide sequence ID" value="XM_024698088.1"/>
</dbReference>
<gene>
    <name evidence="2" type="ORF">BCIN_16g03400</name>
</gene>
<dbReference type="GeneID" id="5431278"/>
<evidence type="ECO:0000313" key="3">
    <source>
        <dbReference type="Proteomes" id="UP000001798"/>
    </source>
</evidence>
<protein>
    <submittedName>
        <fullName evidence="2">Uncharacterized protein</fullName>
    </submittedName>
</protein>
<dbReference type="EMBL" id="CP009820">
    <property type="protein sequence ID" value="ATZ58611.1"/>
    <property type="molecule type" value="Genomic_DNA"/>
</dbReference>
<feature type="region of interest" description="Disordered" evidence="1">
    <location>
        <begin position="41"/>
        <end position="60"/>
    </location>
</feature>
<reference evidence="2 3" key="1">
    <citation type="journal article" date="2011" name="PLoS Genet.">
        <title>Genomic analysis of the necrotrophic fungal pathogens Sclerotinia sclerotiorum and Botrytis cinerea.</title>
        <authorList>
            <person name="Amselem J."/>
            <person name="Cuomo C.A."/>
            <person name="van Kan J.A."/>
            <person name="Viaud M."/>
            <person name="Benito E.P."/>
            <person name="Couloux A."/>
            <person name="Coutinho P.M."/>
            <person name="de Vries R.P."/>
            <person name="Dyer P.S."/>
            <person name="Fillinger S."/>
            <person name="Fournier E."/>
            <person name="Gout L."/>
            <person name="Hahn M."/>
            <person name="Kohn L."/>
            <person name="Lapalu N."/>
            <person name="Plummer K.M."/>
            <person name="Pradier J.M."/>
            <person name="Quevillon E."/>
            <person name="Sharon A."/>
            <person name="Simon A."/>
            <person name="ten Have A."/>
            <person name="Tudzynski B."/>
            <person name="Tudzynski P."/>
            <person name="Wincker P."/>
            <person name="Andrew M."/>
            <person name="Anthouard V."/>
            <person name="Beever R.E."/>
            <person name="Beffa R."/>
            <person name="Benoit I."/>
            <person name="Bouzid O."/>
            <person name="Brault B."/>
            <person name="Chen Z."/>
            <person name="Choquer M."/>
            <person name="Collemare J."/>
            <person name="Cotton P."/>
            <person name="Danchin E.G."/>
            <person name="Da Silva C."/>
            <person name="Gautier A."/>
            <person name="Giraud C."/>
            <person name="Giraud T."/>
            <person name="Gonzalez C."/>
            <person name="Grossetete S."/>
            <person name="Guldener U."/>
            <person name="Henrissat B."/>
            <person name="Howlett B.J."/>
            <person name="Kodira C."/>
            <person name="Kretschmer M."/>
            <person name="Lappartient A."/>
            <person name="Leroch M."/>
            <person name="Levis C."/>
            <person name="Mauceli E."/>
            <person name="Neuveglise C."/>
            <person name="Oeser B."/>
            <person name="Pearson M."/>
            <person name="Poulain J."/>
            <person name="Poussereau N."/>
            <person name="Quesneville H."/>
            <person name="Rascle C."/>
            <person name="Schumacher J."/>
            <person name="Segurens B."/>
            <person name="Sexton A."/>
            <person name="Silva E."/>
            <person name="Sirven C."/>
            <person name="Soanes D.M."/>
            <person name="Talbot N.J."/>
            <person name="Templeton M."/>
            <person name="Yandava C."/>
            <person name="Yarden O."/>
            <person name="Zeng Q."/>
            <person name="Rollins J.A."/>
            <person name="Lebrun M.H."/>
            <person name="Dickman M."/>
        </authorList>
    </citation>
    <scope>NUCLEOTIDE SEQUENCE [LARGE SCALE GENOMIC DNA]</scope>
    <source>
        <strain evidence="2 3">B05.10</strain>
    </source>
</reference>
<name>A0A384K7I2_BOTFB</name>
<dbReference type="EMBL" id="CP009820">
    <property type="protein sequence ID" value="ATZ58614.1"/>
    <property type="molecule type" value="Genomic_DNA"/>
</dbReference>
<accession>A0A384K7I2</accession>
<dbReference type="AlphaFoldDB" id="A0A384K7I2"/>